<dbReference type="KEGG" id="cbot:ATE48_07630"/>
<dbReference type="EMBL" id="CP013244">
    <property type="protein sequence ID" value="ANP45801.1"/>
    <property type="molecule type" value="Genomic_DNA"/>
</dbReference>
<evidence type="ECO:0000256" key="1">
    <source>
        <dbReference type="SAM" id="MobiDB-lite"/>
    </source>
</evidence>
<dbReference type="Proteomes" id="UP000092498">
    <property type="component" value="Chromosome"/>
</dbReference>
<dbReference type="OrthoDB" id="8101010at2"/>
<feature type="compositionally biased region" description="Basic and acidic residues" evidence="1">
    <location>
        <begin position="39"/>
        <end position="51"/>
    </location>
</feature>
<dbReference type="RefSeq" id="WP_066769733.1">
    <property type="nucleotide sequence ID" value="NZ_CP013244.1"/>
</dbReference>
<accession>A0A1B1AGY8</accession>
<dbReference type="InParanoid" id="A0A1B1AGY8"/>
<evidence type="ECO:0000313" key="2">
    <source>
        <dbReference type="EMBL" id="ANP45801.1"/>
    </source>
</evidence>
<gene>
    <name evidence="2" type="ORF">ATE48_07630</name>
</gene>
<feature type="region of interest" description="Disordered" evidence="1">
    <location>
        <begin position="36"/>
        <end position="60"/>
    </location>
</feature>
<keyword evidence="3" id="KW-1185">Reference proteome</keyword>
<organism evidence="2 3">
    <name type="scientific">Candidatus Viadribacter manganicus</name>
    <dbReference type="NCBI Taxonomy" id="1759059"/>
    <lineage>
        <taxon>Bacteria</taxon>
        <taxon>Pseudomonadati</taxon>
        <taxon>Pseudomonadota</taxon>
        <taxon>Alphaproteobacteria</taxon>
        <taxon>Hyphomonadales</taxon>
        <taxon>Hyphomonadaceae</taxon>
        <taxon>Candidatus Viadribacter</taxon>
    </lineage>
</organism>
<name>A0A1B1AGY8_9PROT</name>
<sequence length="60" mass="6710">MRKLPHLPKFPGYSGAERPKQFTVCDVCGQRIDSDDMDQVLHHGPDPHDPLEIVSPDDDG</sequence>
<protein>
    <submittedName>
        <fullName evidence="2">Uncharacterized protein</fullName>
    </submittedName>
</protein>
<proteinExistence type="predicted"/>
<evidence type="ECO:0000313" key="3">
    <source>
        <dbReference type="Proteomes" id="UP000092498"/>
    </source>
</evidence>
<dbReference type="AlphaFoldDB" id="A0A1B1AGY8"/>
<reference evidence="2 3" key="1">
    <citation type="submission" date="2015-11" db="EMBL/GenBank/DDBJ databases">
        <title>Whole-Genome Sequence of Candidatus Oderbacter manganicum from the National Park Lower Oder Valley, Germany.</title>
        <authorList>
            <person name="Braun B."/>
            <person name="Liere K."/>
            <person name="Szewzyk U."/>
        </authorList>
    </citation>
    <scope>NUCLEOTIDE SEQUENCE [LARGE SCALE GENOMIC DNA]</scope>
    <source>
        <strain evidence="2 3">OTSz_A_272</strain>
    </source>
</reference>